<name>A0A059AC09_EUCGR</name>
<dbReference type="AlphaFoldDB" id="A0A059AC09"/>
<evidence type="ECO:0000313" key="2">
    <source>
        <dbReference type="EMBL" id="KCW51274.1"/>
    </source>
</evidence>
<gene>
    <name evidence="2" type="ORF">EUGRSUZ_J00846</name>
</gene>
<protein>
    <submittedName>
        <fullName evidence="2">Uncharacterized protein</fullName>
    </submittedName>
</protein>
<dbReference type="EMBL" id="KK198762">
    <property type="protein sequence ID" value="KCW51274.1"/>
    <property type="molecule type" value="Genomic_DNA"/>
</dbReference>
<reference evidence="2" key="1">
    <citation type="submission" date="2013-07" db="EMBL/GenBank/DDBJ databases">
        <title>The genome of Eucalyptus grandis.</title>
        <authorList>
            <person name="Schmutz J."/>
            <person name="Hayes R."/>
            <person name="Myburg A."/>
            <person name="Tuskan G."/>
            <person name="Grattapaglia D."/>
            <person name="Rokhsar D.S."/>
        </authorList>
    </citation>
    <scope>NUCLEOTIDE SEQUENCE</scope>
    <source>
        <tissue evidence="2">Leaf extractions</tissue>
    </source>
</reference>
<accession>A0A059AC09</accession>
<organism evidence="2">
    <name type="scientific">Eucalyptus grandis</name>
    <name type="common">Flooded gum</name>
    <dbReference type="NCBI Taxonomy" id="71139"/>
    <lineage>
        <taxon>Eukaryota</taxon>
        <taxon>Viridiplantae</taxon>
        <taxon>Streptophyta</taxon>
        <taxon>Embryophyta</taxon>
        <taxon>Tracheophyta</taxon>
        <taxon>Spermatophyta</taxon>
        <taxon>Magnoliopsida</taxon>
        <taxon>eudicotyledons</taxon>
        <taxon>Gunneridae</taxon>
        <taxon>Pentapetalae</taxon>
        <taxon>rosids</taxon>
        <taxon>malvids</taxon>
        <taxon>Myrtales</taxon>
        <taxon>Myrtaceae</taxon>
        <taxon>Myrtoideae</taxon>
        <taxon>Eucalypteae</taxon>
        <taxon>Eucalyptus</taxon>
    </lineage>
</organism>
<proteinExistence type="predicted"/>
<feature type="region of interest" description="Disordered" evidence="1">
    <location>
        <begin position="1"/>
        <end position="26"/>
    </location>
</feature>
<evidence type="ECO:0000256" key="1">
    <source>
        <dbReference type="SAM" id="MobiDB-lite"/>
    </source>
</evidence>
<sequence>MKTTSITDDDELSNLVSPSVTSQTSPALPHRVFSLSQLLSALPQPLITLPLGFFFSTHLSSLSKSDLMLLRTPKNYQK</sequence>
<dbReference type="InParanoid" id="A0A059AC09"/>
<feature type="compositionally biased region" description="Polar residues" evidence="1">
    <location>
        <begin position="14"/>
        <end position="26"/>
    </location>
</feature>
<dbReference type="Gramene" id="KCW51274">
    <property type="protein sequence ID" value="KCW51274"/>
    <property type="gene ID" value="EUGRSUZ_J00846"/>
</dbReference>